<name>A0ABR3HZX3_LOXSC</name>
<accession>A0ABR3HZX3</accession>
<comment type="caution">
    <text evidence="2">The sequence shown here is derived from an EMBL/GenBank/DDBJ whole genome shotgun (WGS) entry which is preliminary data.</text>
</comment>
<feature type="region of interest" description="Disordered" evidence="1">
    <location>
        <begin position="157"/>
        <end position="228"/>
    </location>
</feature>
<reference evidence="2 3" key="1">
    <citation type="submission" date="2024-06" db="EMBL/GenBank/DDBJ databases">
        <title>A chromosome-level genome assembly of beet webworm, Loxostege sticticalis.</title>
        <authorList>
            <person name="Zhang Y."/>
        </authorList>
    </citation>
    <scope>NUCLEOTIDE SEQUENCE [LARGE SCALE GENOMIC DNA]</scope>
    <source>
        <strain evidence="2">AQ026</strain>
        <tissue evidence="2">Whole body</tissue>
    </source>
</reference>
<dbReference type="EMBL" id="JBEUOH010000010">
    <property type="protein sequence ID" value="KAL0882090.1"/>
    <property type="molecule type" value="Genomic_DNA"/>
</dbReference>
<evidence type="ECO:0000313" key="2">
    <source>
        <dbReference type="EMBL" id="KAL0882090.1"/>
    </source>
</evidence>
<feature type="compositionally biased region" description="Basic and acidic residues" evidence="1">
    <location>
        <begin position="164"/>
        <end position="173"/>
    </location>
</feature>
<protein>
    <submittedName>
        <fullName evidence="2">Uncharacterized protein</fullName>
    </submittedName>
</protein>
<proteinExistence type="predicted"/>
<keyword evidence="3" id="KW-1185">Reference proteome</keyword>
<evidence type="ECO:0000313" key="3">
    <source>
        <dbReference type="Proteomes" id="UP001549920"/>
    </source>
</evidence>
<evidence type="ECO:0000256" key="1">
    <source>
        <dbReference type="SAM" id="MobiDB-lite"/>
    </source>
</evidence>
<organism evidence="2 3">
    <name type="scientific">Loxostege sticticalis</name>
    <name type="common">Beet webworm moth</name>
    <dbReference type="NCBI Taxonomy" id="481309"/>
    <lineage>
        <taxon>Eukaryota</taxon>
        <taxon>Metazoa</taxon>
        <taxon>Ecdysozoa</taxon>
        <taxon>Arthropoda</taxon>
        <taxon>Hexapoda</taxon>
        <taxon>Insecta</taxon>
        <taxon>Pterygota</taxon>
        <taxon>Neoptera</taxon>
        <taxon>Endopterygota</taxon>
        <taxon>Lepidoptera</taxon>
        <taxon>Glossata</taxon>
        <taxon>Ditrysia</taxon>
        <taxon>Pyraloidea</taxon>
        <taxon>Crambidae</taxon>
        <taxon>Pyraustinae</taxon>
        <taxon>Loxostege</taxon>
    </lineage>
</organism>
<dbReference type="Proteomes" id="UP001549920">
    <property type="component" value="Unassembled WGS sequence"/>
</dbReference>
<gene>
    <name evidence="2" type="ORF">ABMA27_000662</name>
</gene>
<feature type="compositionally biased region" description="Basic and acidic residues" evidence="1">
    <location>
        <begin position="199"/>
        <end position="215"/>
    </location>
</feature>
<sequence>MILPYCYTECENYYIIMEKNTDDFYYNPIKKENISWTIRNTYHNNETNTFDMNCVLNFNCERVEANLNKIISMVPRFGNDTIIKDKNKPTNTNATLTYTNKTDIAITTSAAETIEHVTFATEEKPHENSTLVDKRGDGSSDIEVTTARALVYETVSTYPNTSDKTNDSGKNDTEVNTENSTNSTETENSEEYKGPIGGKKTDSENHDVTTPKDTESENTESSDASLEKTTEVTDIVVFKNLNSTIAKDEINMSGNGNDSLTNITGKEFHKYNPEESKTVASKVMAGVLGALTAVGVCILVKYGAAKLIAYLTQNGVYRLPDP</sequence>
<feature type="compositionally biased region" description="Low complexity" evidence="1">
    <location>
        <begin position="174"/>
        <end position="186"/>
    </location>
</feature>